<reference evidence="3" key="1">
    <citation type="submission" date="2018-06" db="EMBL/GenBank/DDBJ databases">
        <authorList>
            <person name="Zhirakovskaya E."/>
        </authorList>
    </citation>
    <scope>NUCLEOTIDE SEQUENCE</scope>
</reference>
<dbReference type="Pfam" id="PF00072">
    <property type="entry name" value="Response_reg"/>
    <property type="match status" value="1"/>
</dbReference>
<dbReference type="InterPro" id="IPR001789">
    <property type="entry name" value="Sig_transdc_resp-reg_receiver"/>
</dbReference>
<proteinExistence type="predicted"/>
<dbReference type="SUPFAM" id="SSF52172">
    <property type="entry name" value="CheY-like"/>
    <property type="match status" value="1"/>
</dbReference>
<dbReference type="Gene3D" id="3.40.50.2300">
    <property type="match status" value="1"/>
</dbReference>
<dbReference type="GO" id="GO:0000160">
    <property type="term" value="P:phosphorelay signal transduction system"/>
    <property type="evidence" value="ECO:0007669"/>
    <property type="project" value="InterPro"/>
</dbReference>
<dbReference type="PANTHER" id="PTHR44591:SF25">
    <property type="entry name" value="CHEMOTAXIS TWO-COMPONENT RESPONSE REGULATOR"/>
    <property type="match status" value="1"/>
</dbReference>
<dbReference type="AlphaFoldDB" id="A0A3B0QQM6"/>
<dbReference type="PANTHER" id="PTHR44591">
    <property type="entry name" value="STRESS RESPONSE REGULATOR PROTEIN 1"/>
    <property type="match status" value="1"/>
</dbReference>
<feature type="domain" description="Response regulatory" evidence="2">
    <location>
        <begin position="4"/>
        <end position="122"/>
    </location>
</feature>
<keyword evidence="3" id="KW-0282">Flagellum</keyword>
<dbReference type="InterPro" id="IPR011006">
    <property type="entry name" value="CheY-like_superfamily"/>
</dbReference>
<protein>
    <submittedName>
        <fullName evidence="3">Chemotaxis regulator - transmits chemoreceptor signals to flagellar motor components CheY</fullName>
    </submittedName>
</protein>
<organism evidence="3">
    <name type="scientific">hydrothermal vent metagenome</name>
    <dbReference type="NCBI Taxonomy" id="652676"/>
    <lineage>
        <taxon>unclassified sequences</taxon>
        <taxon>metagenomes</taxon>
        <taxon>ecological metagenomes</taxon>
    </lineage>
</organism>
<keyword evidence="1" id="KW-0597">Phosphoprotein</keyword>
<name>A0A3B0QQM6_9ZZZZ</name>
<evidence type="ECO:0000259" key="2">
    <source>
        <dbReference type="PROSITE" id="PS50110"/>
    </source>
</evidence>
<keyword evidence="3" id="KW-0969">Cilium</keyword>
<evidence type="ECO:0000256" key="1">
    <source>
        <dbReference type="ARBA" id="ARBA00022553"/>
    </source>
</evidence>
<dbReference type="CDD" id="cd17562">
    <property type="entry name" value="REC_CheY4-like"/>
    <property type="match status" value="1"/>
</dbReference>
<gene>
    <name evidence="3" type="ORF">MNBD_DELTA01-452</name>
</gene>
<dbReference type="EMBL" id="UOEA01000059">
    <property type="protein sequence ID" value="VAV83994.1"/>
    <property type="molecule type" value="Genomic_DNA"/>
</dbReference>
<dbReference type="PROSITE" id="PS50110">
    <property type="entry name" value="RESPONSE_REGULATORY"/>
    <property type="match status" value="1"/>
</dbReference>
<accession>A0A3B0QQM6</accession>
<keyword evidence="3" id="KW-0675">Receptor</keyword>
<keyword evidence="3" id="KW-0966">Cell projection</keyword>
<dbReference type="InterPro" id="IPR050595">
    <property type="entry name" value="Bact_response_regulator"/>
</dbReference>
<sequence>MDKTILIVDDAPTIRQMVGFALKGNGNFNVVEAGDGQEALEKLKGGLKPNLVITDLNMPKMDGITMIKNIRQMPAHKFTPILMLTTESLGSKKQEGQAAGATGWIVKPFKPEELVQVVGKVIK</sequence>
<evidence type="ECO:0000313" key="3">
    <source>
        <dbReference type="EMBL" id="VAV83994.1"/>
    </source>
</evidence>
<dbReference type="SMART" id="SM00448">
    <property type="entry name" value="REC"/>
    <property type="match status" value="1"/>
</dbReference>